<sequence>MASDNNPSDEDDKNGKAREQEGSPDAIPFGEEDENNVVLKSPFTATRDAFDILRENIFGEKNIFDTTYFNKKLNTKTFNSENTKSELKYLTDEQFQLLRKDVFDHFDEKINKLVGDLQPSAMFRLDALVEASKKELQGQLNSLMESEKSKLQEDLNSLMESEKSNIDGKIDEKFASFNKNMEDAKSSILGSIAIFSGIISYISVSVTLFDKIQNPLDMIALLLAIMLCLICFLAFIVSFLKNKLGFGLFFGISMASLSAIAVVFFSRYGFFFFS</sequence>
<feature type="region of interest" description="Disordered" evidence="1">
    <location>
        <begin position="1"/>
        <end position="34"/>
    </location>
</feature>
<organism evidence="3 4">
    <name type="scientific">Aeromonas veronii</name>
    <dbReference type="NCBI Taxonomy" id="654"/>
    <lineage>
        <taxon>Bacteria</taxon>
        <taxon>Pseudomonadati</taxon>
        <taxon>Pseudomonadota</taxon>
        <taxon>Gammaproteobacteria</taxon>
        <taxon>Aeromonadales</taxon>
        <taxon>Aeromonadaceae</taxon>
        <taxon>Aeromonas</taxon>
    </lineage>
</organism>
<keyword evidence="4" id="KW-1185">Reference proteome</keyword>
<reference evidence="3 4" key="1">
    <citation type="submission" date="2017-08" db="EMBL/GenBank/DDBJ databases">
        <title>Aeromonas veronii bv sobria strain NS22 whole genome sequencing.</title>
        <authorList>
            <person name="Katharios P."/>
            <person name="Ha V.Q."/>
            <person name="Smyrli M."/>
        </authorList>
    </citation>
    <scope>NUCLEOTIDE SEQUENCE [LARGE SCALE GENOMIC DNA]</scope>
    <source>
        <strain evidence="3 4">NS22</strain>
    </source>
</reference>
<keyword evidence="2" id="KW-0812">Transmembrane</keyword>
<proteinExistence type="predicted"/>
<feature type="transmembrane region" description="Helical" evidence="2">
    <location>
        <begin position="221"/>
        <end position="240"/>
    </location>
</feature>
<dbReference type="RefSeq" id="WP_115544239.1">
    <property type="nucleotide sequence ID" value="NZ_NMUR01000005.1"/>
</dbReference>
<dbReference type="Proteomes" id="UP000323129">
    <property type="component" value="Unassembled WGS sequence"/>
</dbReference>
<evidence type="ECO:0000313" key="4">
    <source>
        <dbReference type="Proteomes" id="UP000323129"/>
    </source>
</evidence>
<evidence type="ECO:0000256" key="1">
    <source>
        <dbReference type="SAM" id="MobiDB-lite"/>
    </source>
</evidence>
<feature type="transmembrane region" description="Helical" evidence="2">
    <location>
        <begin position="246"/>
        <end position="265"/>
    </location>
</feature>
<feature type="transmembrane region" description="Helical" evidence="2">
    <location>
        <begin position="188"/>
        <end position="209"/>
    </location>
</feature>
<accession>A0ABY3MNE2</accession>
<evidence type="ECO:0000313" key="3">
    <source>
        <dbReference type="EMBL" id="TYD45854.1"/>
    </source>
</evidence>
<keyword evidence="2" id="KW-0472">Membrane</keyword>
<name>A0ABY3MNE2_AERVE</name>
<comment type="caution">
    <text evidence="3">The sequence shown here is derived from an EMBL/GenBank/DDBJ whole genome shotgun (WGS) entry which is preliminary data.</text>
</comment>
<keyword evidence="2" id="KW-1133">Transmembrane helix</keyword>
<evidence type="ECO:0000256" key="2">
    <source>
        <dbReference type="SAM" id="Phobius"/>
    </source>
</evidence>
<protein>
    <submittedName>
        <fullName evidence="3">Uncharacterized protein</fullName>
    </submittedName>
</protein>
<dbReference type="EMBL" id="NQMC01000017">
    <property type="protein sequence ID" value="TYD45854.1"/>
    <property type="molecule type" value="Genomic_DNA"/>
</dbReference>
<gene>
    <name evidence="3" type="ORF">CJF24_07630</name>
</gene>